<evidence type="ECO:0000256" key="10">
    <source>
        <dbReference type="ARBA" id="ARBA00022967"/>
    </source>
</evidence>
<dbReference type="CDD" id="cd18603">
    <property type="entry name" value="ABC_6TM_MRP1_2_3_6_D2_like"/>
    <property type="match status" value="1"/>
</dbReference>
<keyword evidence="8" id="KW-0547">Nucleotide-binding</keyword>
<dbReference type="CDD" id="cd03250">
    <property type="entry name" value="ABCC_MRP_domain1"/>
    <property type="match status" value="1"/>
</dbReference>
<protein>
    <submittedName>
        <fullName evidence="16">Uncharacterized protein</fullName>
    </submittedName>
</protein>
<feature type="transmembrane region" description="Helical" evidence="13">
    <location>
        <begin position="12"/>
        <end position="29"/>
    </location>
</feature>
<reference evidence="16" key="1">
    <citation type="submission" date="2022-07" db="EMBL/GenBank/DDBJ databases">
        <title>Phylogenomic reconstructions and comparative analyses of Kickxellomycotina fungi.</title>
        <authorList>
            <person name="Reynolds N.K."/>
            <person name="Stajich J.E."/>
            <person name="Barry K."/>
            <person name="Grigoriev I.V."/>
            <person name="Crous P."/>
            <person name="Smith M.E."/>
        </authorList>
    </citation>
    <scope>NUCLEOTIDE SEQUENCE</scope>
    <source>
        <strain evidence="16">IMI 214461</strain>
    </source>
</reference>
<evidence type="ECO:0000313" key="16">
    <source>
        <dbReference type="EMBL" id="KAJ2008208.1"/>
    </source>
</evidence>
<dbReference type="GO" id="GO:0000329">
    <property type="term" value="C:fungal-type vacuole membrane"/>
    <property type="evidence" value="ECO:0007669"/>
    <property type="project" value="UniProtKB-ARBA"/>
</dbReference>
<comment type="subcellular location">
    <subcellularLocation>
        <location evidence="1">Vacuole membrane</location>
        <topology evidence="1">Multi-pass membrane protein</topology>
    </subcellularLocation>
</comment>
<keyword evidence="3" id="KW-0813">Transport</keyword>
<dbReference type="SMART" id="SM00382">
    <property type="entry name" value="AAA"/>
    <property type="match status" value="2"/>
</dbReference>
<dbReference type="FunFam" id="3.40.50.300:FF:000074">
    <property type="entry name" value="Multidrug resistance-associated protein 5 isoform 1"/>
    <property type="match status" value="1"/>
</dbReference>
<keyword evidence="4" id="KW-0597">Phosphoprotein</keyword>
<gene>
    <name evidence="16" type="ORF">H4R26_000328</name>
</gene>
<feature type="transmembrane region" description="Helical" evidence="13">
    <location>
        <begin position="1075"/>
        <end position="1103"/>
    </location>
</feature>
<evidence type="ECO:0000313" key="17">
    <source>
        <dbReference type="Proteomes" id="UP001150907"/>
    </source>
</evidence>
<feature type="transmembrane region" description="Helical" evidence="13">
    <location>
        <begin position="150"/>
        <end position="168"/>
    </location>
</feature>
<feature type="domain" description="ABC transporter" evidence="14">
    <location>
        <begin position="1269"/>
        <end position="1503"/>
    </location>
</feature>
<dbReference type="PROSITE" id="PS50893">
    <property type="entry name" value="ABC_TRANSPORTER_2"/>
    <property type="match status" value="2"/>
</dbReference>
<dbReference type="GO" id="GO:0016887">
    <property type="term" value="F:ATP hydrolysis activity"/>
    <property type="evidence" value="ECO:0007669"/>
    <property type="project" value="InterPro"/>
</dbReference>
<dbReference type="PROSITE" id="PS00211">
    <property type="entry name" value="ABC_TRANSPORTER_1"/>
    <property type="match status" value="2"/>
</dbReference>
<evidence type="ECO:0000256" key="3">
    <source>
        <dbReference type="ARBA" id="ARBA00022448"/>
    </source>
</evidence>
<evidence type="ECO:0000256" key="12">
    <source>
        <dbReference type="ARBA" id="ARBA00023136"/>
    </source>
</evidence>
<evidence type="ECO:0000256" key="11">
    <source>
        <dbReference type="ARBA" id="ARBA00022989"/>
    </source>
</evidence>
<dbReference type="FunFam" id="1.20.1560.10:FF:000001">
    <property type="entry name" value="ATP-binding cassette subfamily C member 1"/>
    <property type="match status" value="1"/>
</dbReference>
<feature type="transmembrane region" description="Helical" evidence="13">
    <location>
        <begin position="985"/>
        <end position="1004"/>
    </location>
</feature>
<dbReference type="CDD" id="cd18595">
    <property type="entry name" value="ABC_6TM_MRP1_2_3_6_D1_like"/>
    <property type="match status" value="1"/>
</dbReference>
<keyword evidence="9" id="KW-0067">ATP-binding</keyword>
<evidence type="ECO:0000256" key="2">
    <source>
        <dbReference type="ARBA" id="ARBA00009726"/>
    </source>
</evidence>
<dbReference type="FunFam" id="3.40.50.300:FF:000450">
    <property type="entry name" value="ABC transporter C family member 2"/>
    <property type="match status" value="1"/>
</dbReference>
<feature type="transmembrane region" description="Helical" evidence="13">
    <location>
        <begin position="499"/>
        <end position="525"/>
    </location>
</feature>
<dbReference type="SUPFAM" id="SSF52540">
    <property type="entry name" value="P-loop containing nucleoside triphosphate hydrolases"/>
    <property type="match status" value="2"/>
</dbReference>
<organism evidence="16 17">
    <name type="scientific">Coemansia thaxteri</name>
    <dbReference type="NCBI Taxonomy" id="2663907"/>
    <lineage>
        <taxon>Eukaryota</taxon>
        <taxon>Fungi</taxon>
        <taxon>Fungi incertae sedis</taxon>
        <taxon>Zoopagomycota</taxon>
        <taxon>Kickxellomycotina</taxon>
        <taxon>Kickxellomycetes</taxon>
        <taxon>Kickxellales</taxon>
        <taxon>Kickxellaceae</taxon>
        <taxon>Coemansia</taxon>
    </lineage>
</organism>
<dbReference type="EMBL" id="JANBQF010000009">
    <property type="protein sequence ID" value="KAJ2008208.1"/>
    <property type="molecule type" value="Genomic_DNA"/>
</dbReference>
<accession>A0A9W8EHL0</accession>
<evidence type="ECO:0000256" key="5">
    <source>
        <dbReference type="ARBA" id="ARBA00022554"/>
    </source>
</evidence>
<evidence type="ECO:0000259" key="15">
    <source>
        <dbReference type="PROSITE" id="PS50929"/>
    </source>
</evidence>
<dbReference type="PANTHER" id="PTHR24223:SF443">
    <property type="entry name" value="MULTIDRUG-RESISTANCE LIKE PROTEIN 1, ISOFORM I"/>
    <property type="match status" value="1"/>
</dbReference>
<evidence type="ECO:0000256" key="1">
    <source>
        <dbReference type="ARBA" id="ARBA00004128"/>
    </source>
</evidence>
<dbReference type="InterPro" id="IPR003439">
    <property type="entry name" value="ABC_transporter-like_ATP-bd"/>
</dbReference>
<feature type="transmembrane region" description="Helical" evidence="13">
    <location>
        <begin position="537"/>
        <end position="559"/>
    </location>
</feature>
<feature type="domain" description="ABC transmembrane type-1" evidence="15">
    <location>
        <begin position="944"/>
        <end position="1226"/>
    </location>
</feature>
<dbReference type="Pfam" id="PF00005">
    <property type="entry name" value="ABC_tran"/>
    <property type="match status" value="2"/>
</dbReference>
<dbReference type="GO" id="GO:0005524">
    <property type="term" value="F:ATP binding"/>
    <property type="evidence" value="ECO:0007669"/>
    <property type="project" value="UniProtKB-KW"/>
</dbReference>
<dbReference type="Pfam" id="PF24357">
    <property type="entry name" value="TMD0_ABC"/>
    <property type="match status" value="1"/>
</dbReference>
<evidence type="ECO:0000256" key="8">
    <source>
        <dbReference type="ARBA" id="ARBA00022741"/>
    </source>
</evidence>
<feature type="transmembrane region" description="Helical" evidence="13">
    <location>
        <begin position="113"/>
        <end position="130"/>
    </location>
</feature>
<dbReference type="InterPro" id="IPR056227">
    <property type="entry name" value="TMD0_ABC"/>
</dbReference>
<comment type="caution">
    <text evidence="16">The sequence shown here is derived from an EMBL/GenBank/DDBJ whole genome shotgun (WGS) entry which is preliminary data.</text>
</comment>
<name>A0A9W8EHL0_9FUNG</name>
<comment type="similarity">
    <text evidence="2">Belongs to the ABC transporter superfamily. ABCC family. Conjugate transporter (TC 3.A.1.208) subfamily.</text>
</comment>
<dbReference type="Gene3D" id="1.20.1560.10">
    <property type="entry name" value="ABC transporter type 1, transmembrane domain"/>
    <property type="match status" value="2"/>
</dbReference>
<dbReference type="InterPro" id="IPR050173">
    <property type="entry name" value="ABC_transporter_C-like"/>
</dbReference>
<dbReference type="PROSITE" id="PS50929">
    <property type="entry name" value="ABC_TM1F"/>
    <property type="match status" value="2"/>
</dbReference>
<feature type="transmembrane region" description="Helical" evidence="13">
    <location>
        <begin position="50"/>
        <end position="74"/>
    </location>
</feature>
<keyword evidence="11 13" id="KW-1133">Transmembrane helix</keyword>
<dbReference type="CDD" id="cd03244">
    <property type="entry name" value="ABCC_MRP_domain2"/>
    <property type="match status" value="1"/>
</dbReference>
<dbReference type="Proteomes" id="UP001150907">
    <property type="component" value="Unassembled WGS sequence"/>
</dbReference>
<dbReference type="OrthoDB" id="6500128at2759"/>
<keyword evidence="17" id="KW-1185">Reference proteome</keyword>
<dbReference type="InterPro" id="IPR011527">
    <property type="entry name" value="ABC1_TM_dom"/>
</dbReference>
<dbReference type="InterPro" id="IPR003593">
    <property type="entry name" value="AAA+_ATPase"/>
</dbReference>
<dbReference type="InterPro" id="IPR017871">
    <property type="entry name" value="ABC_transporter-like_CS"/>
</dbReference>
<keyword evidence="12 13" id="KW-0472">Membrane</keyword>
<evidence type="ECO:0000256" key="7">
    <source>
        <dbReference type="ARBA" id="ARBA00022737"/>
    </source>
</evidence>
<keyword evidence="7" id="KW-0677">Repeat</keyword>
<dbReference type="InterPro" id="IPR036640">
    <property type="entry name" value="ABC1_TM_sf"/>
</dbReference>
<evidence type="ECO:0000256" key="6">
    <source>
        <dbReference type="ARBA" id="ARBA00022692"/>
    </source>
</evidence>
<keyword evidence="6 13" id="KW-0812">Transmembrane</keyword>
<dbReference type="PANTHER" id="PTHR24223">
    <property type="entry name" value="ATP-BINDING CASSETTE SUB-FAMILY C"/>
    <property type="match status" value="1"/>
</dbReference>
<dbReference type="InterPro" id="IPR027417">
    <property type="entry name" value="P-loop_NTPase"/>
</dbReference>
<proteinExistence type="inferred from homology"/>
<dbReference type="Pfam" id="PF00664">
    <property type="entry name" value="ABC_membrane"/>
    <property type="match status" value="2"/>
</dbReference>
<sequence length="1508" mass="167932">MPELDLTPCFEHGVALPLLNALFIGLALLRLGQLRTLYALPSFCTKTAAYWIKLVLASVITTASAVELMLAVTMQPLSRAVNVFAVGQLVQTAAYIFAIKLHYYEQTRARKSSGTLLLYWLVSIIAQLVVLRTDRGANRAPYETNAVVWMARYIALFSMTALFCAELWPRKLVEYVLPEDGDDDVVSASRFGVRAPEEDANIFSQLTFSWMSPLLKLGQHKQITEDDLWELPANCAPVNIAETFDEHWQHELNNRERRTPSLLRALWKTAGAPYALAGVFKLIQDILQFTQPVLLSLLLGFVASYATDSPQPMSFGYFYAGSMLALQAIQTLFLHQYFQISMTTGMKAKSGLTAAIYKKALRLSNETRQEYTTGNIATLFSVDVGRIGGVTDYAHVIWSGPLQVVLAIYLLYITLGWSVFAGVIVMLIAVPFNGWLTKRMRALQMEQMKCKDKRTTMIDEALSGVKVIKLYAWERSFLSKIQQVRESLELVILSKYGRMFAWGSVSAMIVPFLVSFMTFLVYSAFDGMSHGPLTAQLVFVSLSLFNLLRFPLVMFPIILSSLVDAHVAMGRIYKLLTSDELDLESVTRLESARRSDRIPPLLDDAGISNNKNIAVQVKDGTFRWSSKDMATLDNISACALSNEHLAIVGRVGSGKSSLLSALLGDMRREKGEVVVHGQVAYVPQQPWIMNATLRSNILFGLKYDEVFYNRVVDACALRPDLDMLPASDLTEIGEKGINLSGGQKARVSLARAVYSRADVYILDDPLSAVDAHVARHLFDHVLGPEGLLKSRCRIHATNAIQFISKCDSILLLQGGLIAEQGTVADLAERRGLVYALIQEYGVADSATPSTSAGITPSGSSMQLAGEEISGAQSDASFFSKQKRRSTLGSLPPASIAPVQRTGQLRATGGASHDMIISEEVSAVGKVSLASYVDYFRACSWTGSVLLVVGMIFNQGLLVLSNVWLKVWSSANEMHEREGIPDIHGPLYYVAIYGLFGLTAAVFAYGRSVVQWSVCAVRSGRSTHHNMLTAVFRSPMSFFDTTPLGRILQRFAKDQFSIDEIIPRTFGAWLQNLTTILFSLSVIVVSMPAFGLVIVPVFMFFFYLKNYFLDTSRTLKRLDSTTRSPIYSSFQETLVGVSTIRAYGKSERFMAENLRKIDTNQRCVYPYLSLNRWLAVRLEFMSALVIFSTAMLGVISLWYGKGDAALVGLSVSYALQSTQQINWMLRMECDLENSMCDYVRIQEYEQLEPEAPDVIEDHRPAQSWPDHGMVEFRNYSTRYREGLDFVLKDVSFSVRPREKVGIVGRTGAGKSSLTLALFRIIEAAEGQILLDGEDIAQYGLFDVRSKLSIIPQDPVLFAGTVRENLDPFNSYSDQDIWRALEHARLADFIRTKDERLEFVVTQGGENFSVGQRQLICLARALLKRAKVLVLDEATAAIDNSTDAIIQESIRKEFKDCTVLTIAHRLNTIIDSDRVLVLDKGQIAEFDTPKTLLARDGGLFKQLWARANEN</sequence>
<feature type="transmembrane region" description="Helical" evidence="13">
    <location>
        <begin position="318"/>
        <end position="338"/>
    </location>
</feature>
<evidence type="ECO:0000256" key="4">
    <source>
        <dbReference type="ARBA" id="ARBA00022553"/>
    </source>
</evidence>
<dbReference type="SUPFAM" id="SSF90123">
    <property type="entry name" value="ABC transporter transmembrane region"/>
    <property type="match status" value="2"/>
</dbReference>
<keyword evidence="10" id="KW-1278">Translocase</keyword>
<feature type="transmembrane region" description="Helical" evidence="13">
    <location>
        <begin position="940"/>
        <end position="964"/>
    </location>
</feature>
<feature type="domain" description="ABC transmembrane type-1" evidence="15">
    <location>
        <begin position="275"/>
        <end position="564"/>
    </location>
</feature>
<dbReference type="GO" id="GO:0042592">
    <property type="term" value="P:homeostatic process"/>
    <property type="evidence" value="ECO:0007669"/>
    <property type="project" value="UniProtKB-ARBA"/>
</dbReference>
<evidence type="ECO:0000256" key="9">
    <source>
        <dbReference type="ARBA" id="ARBA00022840"/>
    </source>
</evidence>
<evidence type="ECO:0000256" key="13">
    <source>
        <dbReference type="SAM" id="Phobius"/>
    </source>
</evidence>
<dbReference type="FunFam" id="1.20.1560.10:FF:000020">
    <property type="entry name" value="ABC metal ion transporter"/>
    <property type="match status" value="1"/>
</dbReference>
<feature type="transmembrane region" description="Helical" evidence="13">
    <location>
        <begin position="409"/>
        <end position="436"/>
    </location>
</feature>
<evidence type="ECO:0000259" key="14">
    <source>
        <dbReference type="PROSITE" id="PS50893"/>
    </source>
</evidence>
<feature type="domain" description="ABC transporter" evidence="14">
    <location>
        <begin position="615"/>
        <end position="839"/>
    </location>
</feature>
<dbReference type="Gene3D" id="3.40.50.300">
    <property type="entry name" value="P-loop containing nucleotide triphosphate hydrolases"/>
    <property type="match status" value="2"/>
</dbReference>
<dbReference type="GO" id="GO:0140359">
    <property type="term" value="F:ABC-type transporter activity"/>
    <property type="evidence" value="ECO:0007669"/>
    <property type="project" value="InterPro"/>
</dbReference>
<feature type="transmembrane region" description="Helical" evidence="13">
    <location>
        <begin position="80"/>
        <end position="101"/>
    </location>
</feature>
<keyword evidence="5" id="KW-0926">Vacuole</keyword>